<dbReference type="InterPro" id="IPR036291">
    <property type="entry name" value="NAD(P)-bd_dom_sf"/>
</dbReference>
<dbReference type="PRINTS" id="PR00081">
    <property type="entry name" value="GDHRDH"/>
</dbReference>
<evidence type="ECO:0000313" key="4">
    <source>
        <dbReference type="EMBL" id="SVB66752.1"/>
    </source>
</evidence>
<dbReference type="SUPFAM" id="SSF51735">
    <property type="entry name" value="NAD(P)-binding Rossmann-fold domains"/>
    <property type="match status" value="1"/>
</dbReference>
<dbReference type="FunFam" id="3.40.50.720:FF:000084">
    <property type="entry name" value="Short-chain dehydrogenase reductase"/>
    <property type="match status" value="1"/>
</dbReference>
<dbReference type="InterPro" id="IPR051122">
    <property type="entry name" value="SDR_DHRS6-like"/>
</dbReference>
<dbReference type="Pfam" id="PF13561">
    <property type="entry name" value="adh_short_C2"/>
    <property type="match status" value="1"/>
</dbReference>
<dbReference type="InterPro" id="IPR002347">
    <property type="entry name" value="SDR_fam"/>
</dbReference>
<gene>
    <name evidence="4" type="ORF">METZ01_LOCUS219606</name>
</gene>
<comment type="similarity">
    <text evidence="1">Belongs to the short-chain dehydrogenases/reductases (SDR) family.</text>
</comment>
<keyword evidence="3" id="KW-0520">NAD</keyword>
<dbReference type="PANTHER" id="PTHR43477:SF4">
    <property type="entry name" value="DEHYDROGENASE_REDUCTASE SDR FAMILY MEMBER 6"/>
    <property type="match status" value="1"/>
</dbReference>
<dbReference type="AlphaFoldDB" id="A0A382FVW6"/>
<accession>A0A382FVW6</accession>
<dbReference type="GO" id="GO:0005737">
    <property type="term" value="C:cytoplasm"/>
    <property type="evidence" value="ECO:0007669"/>
    <property type="project" value="TreeGrafter"/>
</dbReference>
<name>A0A382FVW6_9ZZZZ</name>
<sequence>MRLKDKKIVITAAAQGIGKATALAFNNEGAKVIATDINLEKLQELKNENSKIHIQQLDATNKDAVENFAKSIEDIDILFHAVGFVHHGTIMDCSSEEFYNSVNINVYSAYLMSSTLLPIMLKKKKGNIIIVSSAASNVKGAPNRFIYGTTKAALNGFVKAMAVDYVKDGIRCNAILPGTVETPSWHERVNMADDPKQARIDFINRQAMGRLAQPEEIASLAIYLASDESDFVTGTLNLIDGGWTL</sequence>
<proteinExistence type="inferred from homology"/>
<evidence type="ECO:0000256" key="2">
    <source>
        <dbReference type="ARBA" id="ARBA00023002"/>
    </source>
</evidence>
<organism evidence="4">
    <name type="scientific">marine metagenome</name>
    <dbReference type="NCBI Taxonomy" id="408172"/>
    <lineage>
        <taxon>unclassified sequences</taxon>
        <taxon>metagenomes</taxon>
        <taxon>ecological metagenomes</taxon>
    </lineage>
</organism>
<dbReference type="InterPro" id="IPR020904">
    <property type="entry name" value="Sc_DH/Rdtase_CS"/>
</dbReference>
<dbReference type="PROSITE" id="PS00061">
    <property type="entry name" value="ADH_SHORT"/>
    <property type="match status" value="1"/>
</dbReference>
<reference evidence="4" key="1">
    <citation type="submission" date="2018-05" db="EMBL/GenBank/DDBJ databases">
        <authorList>
            <person name="Lanie J.A."/>
            <person name="Ng W.-L."/>
            <person name="Kazmierczak K.M."/>
            <person name="Andrzejewski T.M."/>
            <person name="Davidsen T.M."/>
            <person name="Wayne K.J."/>
            <person name="Tettelin H."/>
            <person name="Glass J.I."/>
            <person name="Rusch D."/>
            <person name="Podicherti R."/>
            <person name="Tsui H.-C.T."/>
            <person name="Winkler M.E."/>
        </authorList>
    </citation>
    <scope>NUCLEOTIDE SEQUENCE</scope>
</reference>
<evidence type="ECO:0000256" key="3">
    <source>
        <dbReference type="ARBA" id="ARBA00023027"/>
    </source>
</evidence>
<keyword evidence="2" id="KW-0560">Oxidoreductase</keyword>
<protein>
    <submittedName>
        <fullName evidence="4">Uncharacterized protein</fullName>
    </submittedName>
</protein>
<dbReference type="GO" id="GO:0016616">
    <property type="term" value="F:oxidoreductase activity, acting on the CH-OH group of donors, NAD or NADP as acceptor"/>
    <property type="evidence" value="ECO:0007669"/>
    <property type="project" value="TreeGrafter"/>
</dbReference>
<dbReference type="PANTHER" id="PTHR43477">
    <property type="entry name" value="DIHYDROANTICAPSIN 7-DEHYDROGENASE"/>
    <property type="match status" value="1"/>
</dbReference>
<dbReference type="Gene3D" id="3.40.50.720">
    <property type="entry name" value="NAD(P)-binding Rossmann-like Domain"/>
    <property type="match status" value="1"/>
</dbReference>
<evidence type="ECO:0000256" key="1">
    <source>
        <dbReference type="ARBA" id="ARBA00006484"/>
    </source>
</evidence>
<dbReference type="EMBL" id="UINC01051976">
    <property type="protein sequence ID" value="SVB66752.1"/>
    <property type="molecule type" value="Genomic_DNA"/>
</dbReference>